<feature type="region of interest" description="Disordered" evidence="2">
    <location>
        <begin position="152"/>
        <end position="248"/>
    </location>
</feature>
<organism evidence="4">
    <name type="scientific">Timema cristinae</name>
    <name type="common">Walking stick</name>
    <dbReference type="NCBI Taxonomy" id="61476"/>
    <lineage>
        <taxon>Eukaryota</taxon>
        <taxon>Metazoa</taxon>
        <taxon>Ecdysozoa</taxon>
        <taxon>Arthropoda</taxon>
        <taxon>Hexapoda</taxon>
        <taxon>Insecta</taxon>
        <taxon>Pterygota</taxon>
        <taxon>Neoptera</taxon>
        <taxon>Polyneoptera</taxon>
        <taxon>Phasmatodea</taxon>
        <taxon>Timematodea</taxon>
        <taxon>Timematoidea</taxon>
        <taxon>Timematidae</taxon>
        <taxon>Timema</taxon>
    </lineage>
</organism>
<accession>A0A7R9CJG9</accession>
<protein>
    <recommendedName>
        <fullName evidence="3">Peptidase A2 domain-containing protein</fullName>
    </recommendedName>
</protein>
<dbReference type="InterPro" id="IPR001995">
    <property type="entry name" value="Peptidase_A2_cat"/>
</dbReference>
<feature type="compositionally biased region" description="Polar residues" evidence="2">
    <location>
        <begin position="222"/>
        <end position="242"/>
    </location>
</feature>
<name>A0A7R9CJG9_TIMCR</name>
<gene>
    <name evidence="4" type="ORF">TCEB3V08_LOCUS4173</name>
</gene>
<evidence type="ECO:0000259" key="3">
    <source>
        <dbReference type="PROSITE" id="PS50175"/>
    </source>
</evidence>
<dbReference type="InterPro" id="IPR021109">
    <property type="entry name" value="Peptidase_aspartic_dom_sf"/>
</dbReference>
<dbReference type="EMBL" id="OC317550">
    <property type="protein sequence ID" value="CAD7397654.1"/>
    <property type="molecule type" value="Genomic_DNA"/>
</dbReference>
<dbReference type="GO" id="GO:0004190">
    <property type="term" value="F:aspartic-type endopeptidase activity"/>
    <property type="evidence" value="ECO:0007669"/>
    <property type="project" value="InterPro"/>
</dbReference>
<sequence>MIDKEPVELMFTVIACYEKKCDMQDCSLNSNLTTKGLHDSKNLSTHKLQESKRLPSKGHQESKSCPARAFKRAGAYRPRAFQRARAYSPRDFKRASAYHPRVFKRARAYQPRAFKRARAYHPKTFKRARAYRPRAFKRARAYHPSVFIRTRAYPIQGPSREQELTNPGPSREQEPTIPRPSREQDHTVPEPSGEQELTIPGSLIEQEPTNQGPSREQEHTVSEPSGEQEPTVQGPSREQMSDNPDLPDPVGVLLAVKMASHHFCRGHGFPFMRLRQALHLCVAHQRSYLTEQVGYIKPIKYCRAIWTRTKLKTSRPVFLFLKEVKPSEHFHSFQNRTRRIDVSLLELATSLRALTTRVYPTVKSEARDELLRHRFLAALRSDIRLCVWQEWPNTLDSAVSLALALEAIGSLEPYSAVSVEGKLWDEPVDLLIDTGVAVSLIDEKVWRRASNGKLQPTNSSLINATGDNMTVPCTVSVAVRIGSYFVTQEIIAAKGLTQMCLIGTNFLYRNKCDVLFSKGMMHVDEGEVPLNKTLGEPQPGVCQMTLKETIVILSRHELVLQAALSADMGMTVLETVTFLRSMEFSWPVF</sequence>
<evidence type="ECO:0000313" key="4">
    <source>
        <dbReference type="EMBL" id="CAD7397654.1"/>
    </source>
</evidence>
<keyword evidence="1" id="KW-0378">Hydrolase</keyword>
<evidence type="ECO:0000256" key="2">
    <source>
        <dbReference type="SAM" id="MobiDB-lite"/>
    </source>
</evidence>
<feature type="domain" description="Peptidase A2" evidence="3">
    <location>
        <begin position="428"/>
        <end position="506"/>
    </location>
</feature>
<feature type="compositionally biased region" description="Basic and acidic residues" evidence="2">
    <location>
        <begin position="36"/>
        <end position="62"/>
    </location>
</feature>
<evidence type="ECO:0000256" key="1">
    <source>
        <dbReference type="ARBA" id="ARBA00022801"/>
    </source>
</evidence>
<dbReference type="GO" id="GO:0006508">
    <property type="term" value="P:proteolysis"/>
    <property type="evidence" value="ECO:0007669"/>
    <property type="project" value="InterPro"/>
</dbReference>
<dbReference type="Gene3D" id="2.40.70.10">
    <property type="entry name" value="Acid Proteases"/>
    <property type="match status" value="1"/>
</dbReference>
<dbReference type="SUPFAM" id="SSF50630">
    <property type="entry name" value="Acid proteases"/>
    <property type="match status" value="1"/>
</dbReference>
<dbReference type="AlphaFoldDB" id="A0A7R9CJG9"/>
<reference evidence="4" key="1">
    <citation type="submission" date="2020-11" db="EMBL/GenBank/DDBJ databases">
        <authorList>
            <person name="Tran Van P."/>
        </authorList>
    </citation>
    <scope>NUCLEOTIDE SEQUENCE</scope>
</reference>
<proteinExistence type="predicted"/>
<feature type="region of interest" description="Disordered" evidence="2">
    <location>
        <begin position="34"/>
        <end position="66"/>
    </location>
</feature>
<dbReference type="PROSITE" id="PS50175">
    <property type="entry name" value="ASP_PROT_RETROV"/>
    <property type="match status" value="1"/>
</dbReference>